<accession>A0A2I8EIS6</accession>
<dbReference type="KEGG" id="pter:C2L65_07695"/>
<gene>
    <name evidence="1" type="ORF">C2L65_07695</name>
</gene>
<dbReference type="Proteomes" id="UP000243502">
    <property type="component" value="Chromosome 1"/>
</dbReference>
<proteinExistence type="predicted"/>
<dbReference type="EMBL" id="CP026111">
    <property type="protein sequence ID" value="AUT59496.1"/>
    <property type="molecule type" value="Genomic_DNA"/>
</dbReference>
<sequence>MGVGTFGTRATDGAWIWLRAAFAVRRTIEMSLFPGVFTKSIRLALSGGLILNALHRGDLLRVLTNALLFGHNIRLPDICGGGLKAFAGIDTTIR</sequence>
<evidence type="ECO:0000313" key="1">
    <source>
        <dbReference type="EMBL" id="AUT59496.1"/>
    </source>
</evidence>
<reference evidence="1 2" key="1">
    <citation type="submission" date="2018-01" db="EMBL/GenBank/DDBJ databases">
        <title>Species boundaries and ecological features among Paraburkholderia terrae DSMZ17804T, P. hospita DSMZ17164T and P. caribensis DSMZ13236T.</title>
        <authorList>
            <person name="Pratama A.A."/>
        </authorList>
    </citation>
    <scope>NUCLEOTIDE SEQUENCE [LARGE SCALE GENOMIC DNA]</scope>
    <source>
        <strain evidence="1 2">DSM 17804</strain>
    </source>
</reference>
<evidence type="ECO:0000313" key="2">
    <source>
        <dbReference type="Proteomes" id="UP000243502"/>
    </source>
</evidence>
<protein>
    <submittedName>
        <fullName evidence="1">Uncharacterized protein</fullName>
    </submittedName>
</protein>
<dbReference type="AlphaFoldDB" id="A0A2I8EIS6"/>
<name>A0A2I8EIS6_9BURK</name>
<organism evidence="1 2">
    <name type="scientific">Paraburkholderia terrae</name>
    <dbReference type="NCBI Taxonomy" id="311230"/>
    <lineage>
        <taxon>Bacteria</taxon>
        <taxon>Pseudomonadati</taxon>
        <taxon>Pseudomonadota</taxon>
        <taxon>Betaproteobacteria</taxon>
        <taxon>Burkholderiales</taxon>
        <taxon>Burkholderiaceae</taxon>
        <taxon>Paraburkholderia</taxon>
    </lineage>
</organism>